<name>A0ABV1HX34_9FIRM</name>
<dbReference type="GO" id="GO:0005524">
    <property type="term" value="F:ATP binding"/>
    <property type="evidence" value="ECO:0007669"/>
    <property type="project" value="UniProtKB-KW"/>
</dbReference>
<gene>
    <name evidence="3" type="ORF">WMO62_01395</name>
</gene>
<dbReference type="Pfam" id="PF03008">
    <property type="entry name" value="DUF234"/>
    <property type="match status" value="1"/>
</dbReference>
<dbReference type="InterPro" id="IPR011579">
    <property type="entry name" value="ATPase_dom"/>
</dbReference>
<keyword evidence="4" id="KW-1185">Reference proteome</keyword>
<dbReference type="SUPFAM" id="SSF52980">
    <property type="entry name" value="Restriction endonuclease-like"/>
    <property type="match status" value="1"/>
</dbReference>
<evidence type="ECO:0000259" key="2">
    <source>
        <dbReference type="Pfam" id="PF03008"/>
    </source>
</evidence>
<dbReference type="InterPro" id="IPR004256">
    <property type="entry name" value="DUF234"/>
</dbReference>
<dbReference type="Pfam" id="PF01637">
    <property type="entry name" value="ATPase_2"/>
    <property type="match status" value="1"/>
</dbReference>
<evidence type="ECO:0000313" key="3">
    <source>
        <dbReference type="EMBL" id="MEQ2577492.1"/>
    </source>
</evidence>
<evidence type="ECO:0000313" key="4">
    <source>
        <dbReference type="Proteomes" id="UP001470288"/>
    </source>
</evidence>
<dbReference type="Gene3D" id="3.40.50.300">
    <property type="entry name" value="P-loop containing nucleotide triphosphate hydrolases"/>
    <property type="match status" value="1"/>
</dbReference>
<keyword evidence="3" id="KW-0067">ATP-binding</keyword>
<feature type="domain" description="ATPase" evidence="1">
    <location>
        <begin position="2"/>
        <end position="199"/>
    </location>
</feature>
<evidence type="ECO:0000259" key="1">
    <source>
        <dbReference type="Pfam" id="PF01637"/>
    </source>
</evidence>
<feature type="domain" description="DUF234" evidence="2">
    <location>
        <begin position="311"/>
        <end position="407"/>
    </location>
</feature>
<keyword evidence="3" id="KW-0547">Nucleotide-binding</keyword>
<dbReference type="EMBL" id="JBBMFC010000002">
    <property type="protein sequence ID" value="MEQ2577492.1"/>
    <property type="molecule type" value="Genomic_DNA"/>
</dbReference>
<dbReference type="RefSeq" id="WP_349143555.1">
    <property type="nucleotide sequence ID" value="NZ_JBBMFC010000002.1"/>
</dbReference>
<dbReference type="InterPro" id="IPR027417">
    <property type="entry name" value="P-loop_NTPase"/>
</dbReference>
<reference evidence="3 4" key="1">
    <citation type="submission" date="2024-03" db="EMBL/GenBank/DDBJ databases">
        <title>Human intestinal bacterial collection.</title>
        <authorList>
            <person name="Pauvert C."/>
            <person name="Hitch T.C.A."/>
            <person name="Clavel T."/>
        </authorList>
    </citation>
    <scope>NUCLEOTIDE SEQUENCE [LARGE SCALE GENOMIC DNA]</scope>
    <source>
        <strain evidence="3 4">CLA-AA-H78B</strain>
    </source>
</reference>
<dbReference type="Proteomes" id="UP001470288">
    <property type="component" value="Unassembled WGS sequence"/>
</dbReference>
<dbReference type="PANTHER" id="PTHR34704">
    <property type="entry name" value="ATPASE"/>
    <property type="match status" value="1"/>
</dbReference>
<protein>
    <submittedName>
        <fullName evidence="3">ATP-binding protein</fullName>
    </submittedName>
</protein>
<dbReference type="PANTHER" id="PTHR34704:SF1">
    <property type="entry name" value="ATPASE"/>
    <property type="match status" value="1"/>
</dbReference>
<dbReference type="SUPFAM" id="SSF52540">
    <property type="entry name" value="P-loop containing nucleoside triphosphate hydrolases"/>
    <property type="match status" value="1"/>
</dbReference>
<accession>A0ABV1HX34</accession>
<proteinExistence type="predicted"/>
<dbReference type="InterPro" id="IPR011335">
    <property type="entry name" value="Restrct_endonuc-II-like"/>
</dbReference>
<comment type="caution">
    <text evidence="3">The sequence shown here is derived from an EMBL/GenBank/DDBJ whole genome shotgun (WGS) entry which is preliminary data.</text>
</comment>
<organism evidence="3 4">
    <name type="scientific">Hominiventricola aquisgranensis</name>
    <dbReference type="NCBI Taxonomy" id="3133164"/>
    <lineage>
        <taxon>Bacteria</taxon>
        <taxon>Bacillati</taxon>
        <taxon>Bacillota</taxon>
        <taxon>Clostridia</taxon>
        <taxon>Lachnospirales</taxon>
        <taxon>Lachnospiraceae</taxon>
        <taxon>Hominiventricola</taxon>
    </lineage>
</organism>
<sequence>MFYGREIERKKLCTMFQTDGQMISLIYGRRRIGKSELIKQVLKETEIKSIYYECKQTTEQNNVDSLAELISELFEFPKPAFENMEVLLQFLFQKAEKEQLILVLDEYPYLRENSKGLDSILQSVIDHYKDTSNMKLIVCGSYVDTMKALLEKQNPLYGRIDLTLNLKPMDYYESALFYSEFSDEDKVRLFSVFGGIPYYNRLINSGKSVRDNIIDLIASPGARLENEVSMYLNSEISKITNANEVFEALAKGFSRYKDILDQSNVSSGPALIDILDKLMRMDVVAKEAPINDENNKKKSGYFISDNLSLFYYKYIFRNMSRLNIMDPDVFYDRYISDDFETKYVPKSFERICKQYLIRKNRKGLMDEIFEKIGKYYYDDPAEKKNGEFDIVTQDDRGYIFYEAKFRKDPVTESIVQNEIRQVEQTGLKCYKYGFFSRGGFTCEKEENRILIELSELYR</sequence>